<feature type="domain" description="Apple" evidence="25">
    <location>
        <begin position="342"/>
        <end position="428"/>
    </location>
</feature>
<dbReference type="Gene3D" id="3.30.200.20">
    <property type="entry name" value="Phosphorylase Kinase, domain 1"/>
    <property type="match status" value="2"/>
</dbReference>
<accession>A0A118JTB4</accession>
<gene>
    <name evidence="26" type="ORF">Ccrd_008409</name>
</gene>
<evidence type="ECO:0000259" key="23">
    <source>
        <dbReference type="PROSITE" id="PS50011"/>
    </source>
</evidence>
<dbReference type="GO" id="GO:0004674">
    <property type="term" value="F:protein serine/threonine kinase activity"/>
    <property type="evidence" value="ECO:0007669"/>
    <property type="project" value="UniProtKB-KW"/>
</dbReference>
<keyword evidence="7 21" id="KW-0812">Transmembrane</keyword>
<dbReference type="Pfam" id="PF07714">
    <property type="entry name" value="PK_Tyr_Ser-Thr"/>
    <property type="match status" value="2"/>
</dbReference>
<dbReference type="GO" id="GO:0045087">
    <property type="term" value="P:innate immune response"/>
    <property type="evidence" value="ECO:0007669"/>
    <property type="project" value="UniProtKB-ARBA"/>
</dbReference>
<dbReference type="InterPro" id="IPR001245">
    <property type="entry name" value="Ser-Thr/Tyr_kinase_cat_dom"/>
</dbReference>
<evidence type="ECO:0000256" key="6">
    <source>
        <dbReference type="ARBA" id="ARBA00022679"/>
    </source>
</evidence>
<keyword evidence="9" id="KW-0430">Lectin</keyword>
<dbReference type="SMART" id="SM00473">
    <property type="entry name" value="PAN_AP"/>
    <property type="match status" value="2"/>
</dbReference>
<keyword evidence="16" id="KW-0675">Receptor</keyword>
<keyword evidence="10 20" id="KW-0547">Nucleotide-binding</keyword>
<evidence type="ECO:0000256" key="20">
    <source>
        <dbReference type="PROSITE-ProRule" id="PRU10141"/>
    </source>
</evidence>
<dbReference type="SMART" id="SM00181">
    <property type="entry name" value="EGF"/>
    <property type="match status" value="2"/>
</dbReference>
<dbReference type="InterPro" id="IPR011009">
    <property type="entry name" value="Kinase-like_dom_sf"/>
</dbReference>
<keyword evidence="6" id="KW-0808">Transferase</keyword>
<dbReference type="InterPro" id="IPR036426">
    <property type="entry name" value="Bulb-type_lectin_dom_sf"/>
</dbReference>
<dbReference type="FunFam" id="2.90.10.10:FF:000005">
    <property type="entry name" value="G-type lectin S-receptor-like serine/threonine-protein kinase"/>
    <property type="match status" value="1"/>
</dbReference>
<comment type="catalytic activity">
    <reaction evidence="18">
        <text>L-threonyl-[protein] + ATP = O-phospho-L-threonyl-[protein] + ADP + H(+)</text>
        <dbReference type="Rhea" id="RHEA:46608"/>
        <dbReference type="Rhea" id="RHEA-COMP:11060"/>
        <dbReference type="Rhea" id="RHEA-COMP:11605"/>
        <dbReference type="ChEBI" id="CHEBI:15378"/>
        <dbReference type="ChEBI" id="CHEBI:30013"/>
        <dbReference type="ChEBI" id="CHEBI:30616"/>
        <dbReference type="ChEBI" id="CHEBI:61977"/>
        <dbReference type="ChEBI" id="CHEBI:456216"/>
        <dbReference type="EC" id="2.7.11.1"/>
    </reaction>
</comment>
<feature type="transmembrane region" description="Helical" evidence="21">
    <location>
        <begin position="1245"/>
        <end position="1266"/>
    </location>
</feature>
<dbReference type="InterPro" id="IPR017441">
    <property type="entry name" value="Protein_kinase_ATP_BS"/>
</dbReference>
<keyword evidence="27" id="KW-1185">Reference proteome</keyword>
<sequence>MGMNMAVSIGMACLYILLNSLRHCKSTDILTKDGKISLQQTLISTNQVFELGFFNPGNSTTRYLGIWYKDVPARRVIWVANRENPLSVSDTGSSLTIGDDGNLRIEDGESNVIWSTNVRVQFNETIAKLTDTGDFALNDTVSGSILWESFDNPSNSLLPGMRLGARGETQGKHVLTSWKSDDDPTVGDFVAGLSEEQPPQAFIWRGSKPYWRSGPWDGGKFIGIPEQESGYSSHISLMPENPQGGAYLAINKYNSYDIHWLYLRPDGVLHLNYWDDDLNTWDFTWRAPENRCDVYGVCGAFAICTSKFPTCDCLRGFVPQSNDEWSKSNWTRGCVRRSELLCEKNASSLASGKTKPDTFKMLRGIKLPDHHQYFPYTDTDECKRLCLGNCSCKAYAYVEGILCMIWTKDLMDIEQFSDGGEDLYLRLSYVESGKLRILVKFYRRRNKRSKTSHQFHNHRWCTPLRETLQEEVLRKESIELPIYEFKQIIASTDNFSYRNKLGEGGFGAVYKGTLDHGQQIAVKRLSGDSGQGIEEFKNEIMLISKLQHRNLVKLLGCCIEGEERLLVYEYMTNKSLDTFLFDPKKRKQLDWETRFNIIQGIGRGLIYLHRDSCLRIIHRDLKCSNILLDEKMNPKISDFGLARTFQMTQELANTRRIVGTYGYMSPEYAMRGVISEKSDVFSYGVMLLEIISGKRNTEFLHHEHPLGHAWKSWKERRGIELMDQALVESPFLSQGLRCIHMGLLCVQDLAKDRPTMAEAVSMLCSDADLPEPKEPLFILQRGTSIGHDFKNMWSQKDLKKPTGMATGRATAANCLRMACLYILVISLQHCRATDTLTKDSRIYLEQTLVSANQVFELGFFNPGNSTKRYIGIWYKNIPARKVIWVANRENPLSVSDTTSSLTIGNDGNLIIQDGEHNIIWSTNVRVQFNETVAKLTDTGDLALNDTISGSILWESFDYPSNSLLPGMKLGTKGKTQGKNLLTSWKSDDDPTPGEFVLGLSAEQPPQAFIWHRSKQYWRSGPWDGGKFIGIPEQESGYSNVISLMPENPQGGAYLTINRYNSSHIRWLYLEPDGVLQLNYWDDYHNMWDITWGAPDNPCDVYGVCGASAICTNKSPICECLKGFVPQSKDEWSKSNWTTGCVRRSELLCEKNGSSLASGKTKPDKFWMLRGIKLPDHHQYFPYTDTNGCQRLCLGNCSCKAYAYVEGIDCMIWTEDFMDTKQFSSGGENLFLRLAYVGSETKGAEVLISLTTIGGALLLGGFMFCLYRWTTYKKEDEIDSRDTLQLHEKVLIQESIELPIYEFKQIITSTDNFSYRNKLGEGGFGAVYKGTLDHGQQIAVKRLSGDSGQGIEEFKNEIILISKLQHRNLVKLLGCCIEGEERLLIYEYMTNKSLDTFLFSKFDLTSFSCNLSNIFG</sequence>
<evidence type="ECO:0000256" key="19">
    <source>
        <dbReference type="ARBA" id="ARBA00048679"/>
    </source>
</evidence>
<feature type="domain" description="Bulb-type lectin" evidence="24">
    <location>
        <begin position="833"/>
        <end position="956"/>
    </location>
</feature>
<evidence type="ECO:0000256" key="2">
    <source>
        <dbReference type="ARBA" id="ARBA00012513"/>
    </source>
</evidence>
<evidence type="ECO:0000256" key="22">
    <source>
        <dbReference type="SAM" id="SignalP"/>
    </source>
</evidence>
<keyword evidence="15" id="KW-1015">Disulfide bond</keyword>
<dbReference type="Proteomes" id="UP000243975">
    <property type="component" value="Unassembled WGS sequence"/>
</dbReference>
<feature type="binding site" evidence="20">
    <location>
        <position position="523"/>
    </location>
    <ligand>
        <name>ATP</name>
        <dbReference type="ChEBI" id="CHEBI:30616"/>
    </ligand>
</feature>
<dbReference type="Pfam" id="PF08276">
    <property type="entry name" value="PAN_2"/>
    <property type="match status" value="2"/>
</dbReference>
<dbReference type="PROSITE" id="PS50948">
    <property type="entry name" value="PAN"/>
    <property type="match status" value="2"/>
</dbReference>
<dbReference type="InterPro" id="IPR008271">
    <property type="entry name" value="Ser/Thr_kinase_AS"/>
</dbReference>
<dbReference type="SUPFAM" id="SSF51110">
    <property type="entry name" value="alpha-D-mannose-specific plant lectins"/>
    <property type="match status" value="2"/>
</dbReference>
<dbReference type="PROSITE" id="PS00107">
    <property type="entry name" value="PROTEIN_KINASE_ATP"/>
    <property type="match status" value="2"/>
</dbReference>
<evidence type="ECO:0000256" key="7">
    <source>
        <dbReference type="ARBA" id="ARBA00022692"/>
    </source>
</evidence>
<dbReference type="FunFam" id="2.90.10.10:FF:000001">
    <property type="entry name" value="G-type lectin S-receptor-like serine/threonine-protein kinase"/>
    <property type="match status" value="1"/>
</dbReference>
<dbReference type="Gene3D" id="1.10.510.10">
    <property type="entry name" value="Transferase(Phosphotransferase) domain 1"/>
    <property type="match status" value="1"/>
</dbReference>
<evidence type="ECO:0000313" key="26">
    <source>
        <dbReference type="EMBL" id="KVH89602.1"/>
    </source>
</evidence>
<keyword evidence="11" id="KW-0418">Kinase</keyword>
<evidence type="ECO:0000256" key="16">
    <source>
        <dbReference type="ARBA" id="ARBA00023170"/>
    </source>
</evidence>
<evidence type="ECO:0000256" key="4">
    <source>
        <dbReference type="ARBA" id="ARBA00022527"/>
    </source>
</evidence>
<organism evidence="26 27">
    <name type="scientific">Cynara cardunculus var. scolymus</name>
    <name type="common">Globe artichoke</name>
    <name type="synonym">Cynara scolymus</name>
    <dbReference type="NCBI Taxonomy" id="59895"/>
    <lineage>
        <taxon>Eukaryota</taxon>
        <taxon>Viridiplantae</taxon>
        <taxon>Streptophyta</taxon>
        <taxon>Embryophyta</taxon>
        <taxon>Tracheophyta</taxon>
        <taxon>Spermatophyta</taxon>
        <taxon>Magnoliopsida</taxon>
        <taxon>eudicotyledons</taxon>
        <taxon>Gunneridae</taxon>
        <taxon>Pentapetalae</taxon>
        <taxon>asterids</taxon>
        <taxon>campanulids</taxon>
        <taxon>Asterales</taxon>
        <taxon>Asteraceae</taxon>
        <taxon>Carduoideae</taxon>
        <taxon>Cardueae</taxon>
        <taxon>Carduinae</taxon>
        <taxon>Cynara</taxon>
    </lineage>
</organism>
<feature type="domain" description="Protein kinase" evidence="23">
    <location>
        <begin position="1312"/>
        <end position="1415"/>
    </location>
</feature>
<dbReference type="PROSITE" id="PS50927">
    <property type="entry name" value="BULB_LECTIN"/>
    <property type="match status" value="2"/>
</dbReference>
<evidence type="ECO:0000313" key="27">
    <source>
        <dbReference type="Proteomes" id="UP000243975"/>
    </source>
</evidence>
<dbReference type="InterPro" id="IPR001480">
    <property type="entry name" value="Bulb-type_lectin_dom"/>
</dbReference>
<comment type="catalytic activity">
    <reaction evidence="19">
        <text>L-seryl-[protein] + ATP = O-phospho-L-seryl-[protein] + ADP + H(+)</text>
        <dbReference type="Rhea" id="RHEA:17989"/>
        <dbReference type="Rhea" id="RHEA-COMP:9863"/>
        <dbReference type="Rhea" id="RHEA-COMP:11604"/>
        <dbReference type="ChEBI" id="CHEBI:15378"/>
        <dbReference type="ChEBI" id="CHEBI:29999"/>
        <dbReference type="ChEBI" id="CHEBI:30616"/>
        <dbReference type="ChEBI" id="CHEBI:83421"/>
        <dbReference type="ChEBI" id="CHEBI:456216"/>
        <dbReference type="EC" id="2.7.11.1"/>
    </reaction>
</comment>
<feature type="binding site" evidence="20">
    <location>
        <position position="1340"/>
    </location>
    <ligand>
        <name>ATP</name>
        <dbReference type="ChEBI" id="CHEBI:30616"/>
    </ligand>
</feature>
<dbReference type="EC" id="2.7.11.1" evidence="2"/>
<dbReference type="EMBL" id="LEKV01005196">
    <property type="protein sequence ID" value="KVH89602.1"/>
    <property type="molecule type" value="Genomic_DNA"/>
</dbReference>
<dbReference type="GO" id="GO:0005524">
    <property type="term" value="F:ATP binding"/>
    <property type="evidence" value="ECO:0007669"/>
    <property type="project" value="UniProtKB-UniRule"/>
</dbReference>
<evidence type="ECO:0000256" key="15">
    <source>
        <dbReference type="ARBA" id="ARBA00023157"/>
    </source>
</evidence>
<dbReference type="SMART" id="SM00220">
    <property type="entry name" value="S_TKc"/>
    <property type="match status" value="1"/>
</dbReference>
<dbReference type="CDD" id="cd00028">
    <property type="entry name" value="B_lectin"/>
    <property type="match status" value="2"/>
</dbReference>
<reference evidence="26 27" key="1">
    <citation type="journal article" date="2016" name="Sci. Rep.">
        <title>The genome sequence of the outbreeding globe artichoke constructed de novo incorporating a phase-aware low-pass sequencing strategy of F1 progeny.</title>
        <authorList>
            <person name="Scaglione D."/>
            <person name="Reyes-Chin-Wo S."/>
            <person name="Acquadro A."/>
            <person name="Froenicke L."/>
            <person name="Portis E."/>
            <person name="Beitel C."/>
            <person name="Tirone M."/>
            <person name="Mauro R."/>
            <person name="Lo Monaco A."/>
            <person name="Mauromicale G."/>
            <person name="Faccioli P."/>
            <person name="Cattivelli L."/>
            <person name="Rieseberg L."/>
            <person name="Michelmore R."/>
            <person name="Lanteri S."/>
        </authorList>
    </citation>
    <scope>NUCLEOTIDE SEQUENCE [LARGE SCALE GENOMIC DNA]</scope>
    <source>
        <strain evidence="26">2C</strain>
    </source>
</reference>
<keyword evidence="13 21" id="KW-1133">Transmembrane helix</keyword>
<dbReference type="FunFam" id="1.10.510.10:FF:000345">
    <property type="entry name" value="G-type lectin S-receptor-like serine/threonine-protein kinase"/>
    <property type="match status" value="1"/>
</dbReference>
<keyword evidence="17" id="KW-0325">Glycoprotein</keyword>
<dbReference type="Gramene" id="KVH89602">
    <property type="protein sequence ID" value="KVH89602"/>
    <property type="gene ID" value="Ccrd_008409"/>
</dbReference>
<evidence type="ECO:0000256" key="5">
    <source>
        <dbReference type="ARBA" id="ARBA00022536"/>
    </source>
</evidence>
<feature type="domain" description="Protein kinase" evidence="23">
    <location>
        <begin position="495"/>
        <end position="777"/>
    </location>
</feature>
<evidence type="ECO:0000256" key="18">
    <source>
        <dbReference type="ARBA" id="ARBA00047899"/>
    </source>
</evidence>
<evidence type="ECO:0000256" key="17">
    <source>
        <dbReference type="ARBA" id="ARBA00023180"/>
    </source>
</evidence>
<evidence type="ECO:0000256" key="13">
    <source>
        <dbReference type="ARBA" id="ARBA00022989"/>
    </source>
</evidence>
<evidence type="ECO:0000256" key="21">
    <source>
        <dbReference type="SAM" id="Phobius"/>
    </source>
</evidence>
<dbReference type="GO" id="GO:0030246">
    <property type="term" value="F:carbohydrate binding"/>
    <property type="evidence" value="ECO:0007669"/>
    <property type="project" value="UniProtKB-KW"/>
</dbReference>
<keyword evidence="14 21" id="KW-0472">Membrane</keyword>
<dbReference type="SUPFAM" id="SSF56112">
    <property type="entry name" value="Protein kinase-like (PK-like)"/>
    <property type="match status" value="2"/>
</dbReference>
<feature type="non-terminal residue" evidence="26">
    <location>
        <position position="1415"/>
    </location>
</feature>
<dbReference type="PROSITE" id="PS50011">
    <property type="entry name" value="PROTEIN_KINASE_DOM"/>
    <property type="match status" value="2"/>
</dbReference>
<evidence type="ECO:0000256" key="3">
    <source>
        <dbReference type="ARBA" id="ARBA00022475"/>
    </source>
</evidence>
<dbReference type="PANTHER" id="PTHR32444:SF118">
    <property type="entry name" value="OS09G0551150 PROTEIN"/>
    <property type="match status" value="1"/>
</dbReference>
<dbReference type="SMART" id="SM00108">
    <property type="entry name" value="B_lectin"/>
    <property type="match status" value="2"/>
</dbReference>
<dbReference type="FunFam" id="3.30.200.20:FF:000195">
    <property type="entry name" value="G-type lectin S-receptor-like serine/threonine-protein kinase"/>
    <property type="match status" value="1"/>
</dbReference>
<proteinExistence type="predicted"/>
<dbReference type="GO" id="GO:0005886">
    <property type="term" value="C:plasma membrane"/>
    <property type="evidence" value="ECO:0007669"/>
    <property type="project" value="UniProtKB-SubCell"/>
</dbReference>
<evidence type="ECO:0000256" key="8">
    <source>
        <dbReference type="ARBA" id="ARBA00022729"/>
    </source>
</evidence>
<dbReference type="OMA" id="IYEFKQI"/>
<feature type="signal peptide" evidence="22">
    <location>
        <begin position="1"/>
        <end position="26"/>
    </location>
</feature>
<feature type="chain" id="PRO_5007159670" description="non-specific serine/threonine protein kinase" evidence="22">
    <location>
        <begin position="27"/>
        <end position="1415"/>
    </location>
</feature>
<dbReference type="GO" id="GO:0048544">
    <property type="term" value="P:recognition of pollen"/>
    <property type="evidence" value="ECO:0007669"/>
    <property type="project" value="InterPro"/>
</dbReference>
<evidence type="ECO:0000256" key="11">
    <source>
        <dbReference type="ARBA" id="ARBA00022777"/>
    </source>
</evidence>
<evidence type="ECO:0000256" key="10">
    <source>
        <dbReference type="ARBA" id="ARBA00022741"/>
    </source>
</evidence>
<feature type="domain" description="Apple" evidence="25">
    <location>
        <begin position="1148"/>
        <end position="1234"/>
    </location>
</feature>
<keyword evidence="3" id="KW-1003">Cell membrane</keyword>
<comment type="caution">
    <text evidence="26">The sequence shown here is derived from an EMBL/GenBank/DDBJ whole genome shotgun (WGS) entry which is preliminary data.</text>
</comment>
<evidence type="ECO:0000256" key="1">
    <source>
        <dbReference type="ARBA" id="ARBA00004251"/>
    </source>
</evidence>
<dbReference type="Pfam" id="PF00954">
    <property type="entry name" value="S_locus_glycop"/>
    <property type="match status" value="2"/>
</dbReference>
<dbReference type="CDD" id="cd01098">
    <property type="entry name" value="PAN_AP_plant"/>
    <property type="match status" value="2"/>
</dbReference>
<name>A0A118JTB4_CYNCS</name>
<evidence type="ECO:0000256" key="14">
    <source>
        <dbReference type="ARBA" id="ARBA00023136"/>
    </source>
</evidence>
<dbReference type="PROSITE" id="PS00108">
    <property type="entry name" value="PROTEIN_KINASE_ST"/>
    <property type="match status" value="1"/>
</dbReference>
<keyword evidence="12 20" id="KW-0067">ATP-binding</keyword>
<dbReference type="SUPFAM" id="SSF57414">
    <property type="entry name" value="Hairpin loop containing domain-like"/>
    <property type="match status" value="1"/>
</dbReference>
<keyword evidence="8 22" id="KW-0732">Signal</keyword>
<evidence type="ECO:0000256" key="9">
    <source>
        <dbReference type="ARBA" id="ARBA00022734"/>
    </source>
</evidence>
<dbReference type="Gene3D" id="2.90.10.10">
    <property type="entry name" value="Bulb-type lectin domain"/>
    <property type="match status" value="2"/>
</dbReference>
<dbReference type="PANTHER" id="PTHR32444">
    <property type="entry name" value="BULB-TYPE LECTIN DOMAIN-CONTAINING PROTEIN"/>
    <property type="match status" value="1"/>
</dbReference>
<dbReference type="InterPro" id="IPR000719">
    <property type="entry name" value="Prot_kinase_dom"/>
</dbReference>
<dbReference type="FunFam" id="3.30.200.20:FF:000330">
    <property type="entry name" value="G-type lectin S-receptor-like serine/threonine-protein kinase At4g03230"/>
    <property type="match status" value="1"/>
</dbReference>
<dbReference type="Pfam" id="PF01453">
    <property type="entry name" value="B_lectin"/>
    <property type="match status" value="2"/>
</dbReference>
<keyword evidence="5" id="KW-0245">EGF-like domain</keyword>
<dbReference type="InterPro" id="IPR000742">
    <property type="entry name" value="EGF"/>
</dbReference>
<feature type="domain" description="Bulb-type lectin" evidence="24">
    <location>
        <begin position="27"/>
        <end position="150"/>
    </location>
</feature>
<keyword evidence="4" id="KW-0723">Serine/threonine-protein kinase</keyword>
<protein>
    <recommendedName>
        <fullName evidence="2">non-specific serine/threonine protein kinase</fullName>
        <ecNumber evidence="2">2.7.11.1</ecNumber>
    </recommendedName>
</protein>
<comment type="subcellular location">
    <subcellularLocation>
        <location evidence="1">Cell membrane</location>
        <topology evidence="1">Single-pass type I membrane protein</topology>
    </subcellularLocation>
</comment>
<evidence type="ECO:0000259" key="24">
    <source>
        <dbReference type="PROSITE" id="PS50927"/>
    </source>
</evidence>
<evidence type="ECO:0000259" key="25">
    <source>
        <dbReference type="PROSITE" id="PS50948"/>
    </source>
</evidence>
<dbReference type="InterPro" id="IPR000858">
    <property type="entry name" value="S_locus_glycoprot_dom"/>
</dbReference>
<evidence type="ECO:0000256" key="12">
    <source>
        <dbReference type="ARBA" id="ARBA00022840"/>
    </source>
</evidence>
<dbReference type="InterPro" id="IPR003609">
    <property type="entry name" value="Pan_app"/>
</dbReference>
<dbReference type="CDD" id="cd14066">
    <property type="entry name" value="STKc_IRAK"/>
    <property type="match status" value="1"/>
</dbReference>